<name>L1LB29_THEEQ</name>
<feature type="repeat" description="RCC1" evidence="2">
    <location>
        <begin position="532"/>
        <end position="581"/>
    </location>
</feature>
<feature type="repeat" description="RCC1" evidence="2">
    <location>
        <begin position="747"/>
        <end position="802"/>
    </location>
</feature>
<feature type="repeat" description="RCC1" evidence="2">
    <location>
        <begin position="239"/>
        <end position="290"/>
    </location>
</feature>
<feature type="repeat" description="RCC1" evidence="2">
    <location>
        <begin position="644"/>
        <end position="693"/>
    </location>
</feature>
<evidence type="ECO:0000259" key="4">
    <source>
        <dbReference type="Pfam" id="PF25390"/>
    </source>
</evidence>
<feature type="coiled-coil region" evidence="3">
    <location>
        <begin position="433"/>
        <end position="460"/>
    </location>
</feature>
<dbReference type="InterPro" id="IPR000408">
    <property type="entry name" value="Reg_chr_condens"/>
</dbReference>
<keyword evidence="3" id="KW-0175">Coiled coil</keyword>
<keyword evidence="1" id="KW-0677">Repeat</keyword>
<reference evidence="5 6" key="1">
    <citation type="journal article" date="2012" name="BMC Genomics">
        <title>Comparative genomic analysis and phylogenetic position of Theileria equi.</title>
        <authorList>
            <person name="Kappmeyer L.S."/>
            <person name="Thiagarajan M."/>
            <person name="Herndon D.R."/>
            <person name="Ramsay J.D."/>
            <person name="Caler E."/>
            <person name="Djikeng A."/>
            <person name="Gillespie J.J."/>
            <person name="Lau A.O."/>
            <person name="Roalson E.H."/>
            <person name="Silva J.C."/>
            <person name="Silva M.G."/>
            <person name="Suarez C.E."/>
            <person name="Ueti M.W."/>
            <person name="Nene V.M."/>
            <person name="Mealey R.H."/>
            <person name="Knowles D.P."/>
            <person name="Brayton K.A."/>
        </authorList>
    </citation>
    <scope>NUCLEOTIDE SEQUENCE [LARGE SCALE GENOMIC DNA]</scope>
    <source>
        <strain evidence="5 6">WA</strain>
    </source>
</reference>
<dbReference type="GeneID" id="15804287"/>
<sequence length="1655" mass="183912">MDNDGKIEIASRVPEIVALGLNHSLCISRGSATHSLSKNKDYSSKFNNSTGSYKNVLSWGKISFNCLGQGVNVATSESPGVVPFFTGKNVVQVSCGDYHSAVLVVPNNRDHKSPGTVFTFGLGNNGRLGYYIDDDSERRKEKSDTDEPSWCTPVPQPVGLSIGLKNAVTSVSCGANHTLITTSNGSLYSWGIGAFGVLGTGNINNNFTPSKVVFNSNAEVFITTCVAGSRHSVALDRDGRVWSWGYGGNGRLGLGNTKSYYSPAMIKIFGGYEISFISCGDSHTACIDRFGSVYTWGSAKSGQLGLGKILSDVLEPTIVESLSGTPITQVSCGTGYTLALSSSGSIYQWGYSIGLSQTHDGLSSNVSYIPQIIKELGSKNVYITSGPYSCAVVNAFGDLLTWGIGQNFRLGHGNTNDYAKPKFVPELRNGVNIDMISEESAKLEEEAEESTKKRNLYDERRIQQISVGDAHGVFVTCNGTVYTWGVNNGTGYNTSKDPLENYTEPCLLNSFSSKIKRIACGSNHTLAVTVNGLLFSWGCNDNGQLGLGDLRSRVFPEHVTSIENAINVYAGVDNSCCISSSSHEEFINDEYGTMWMFGSSCGGKLGLGEGFSSSVMTPREIRSISGILKVALGSIHTIALTHDGLLYSCGAGTSGRLGTGSISNSLVFTLVQTDVKFIDVAVGSSHSLAISLDNNLYGWGEGKYLPIDGDEILVPTMISTLPSPSGVCKVSSVVASCNHTLVLARSGYIVAWGDNKFGQLGIKTASNHSATDFITVPSIVLLEDSAVSIATSKYFSVCYNSKGDAFAWGLASDDRLGIGDTKEKIVFDPSPIVTSAMIGDMIDKFDMNPKLNTNLSRYTSMVESFLDELYFCNDENSVNWKNLQIVLKSEERMTWESSLKTFEDDLVKCLKRHVDFIFNMDESHERIKSLQFKLLSTMRSFSSANGHHRQDLTEYKGSDEFKRRIPYIEKIVEIIFLQPAYFVRLALFSSDIDTVSMVITSVYNRLDINRVHNQFVACLMSLLREEIRLFFNPLNPLNASFSPFARVLREYTGTKHISIENAHYFLSFGIPTSVVSYMQSCKEKILIPKDKIEPKDEKQLKNGMTNFGKFLIHLSDVLTKITIPETVKLLFSVMHKMVKVRIPSRWVVQNIPFEHLSIYPLIPIFVYSVIQPYFSNPNDLADKCGLPIIEDPLILDNLSVISQYFEYIVNPELRMPQMSDALQHMADHFYRNLTSLFLEYLKSILNVKDNFNIDMTMEIFKSHFDIECINVVLKSDLIAKFINLCAANEKYLNLSAHDPLVKIINDLSVGKHMHKSGSIFSGTLLEELGNRKDLLKIRVEHRFMIYDKNMSFCEFSNVFLPQRLAYRQHTYSEDCVKYISLIIRYIPYGKYDPGKVVQNALVYLKELGINFGTYSDICEELNNIAAYYTNLKQPDYAMAIVAKETVDVLKRLESNKIGPSSLVKTILEKVLERIKHRNYLLHIYKHQVEIDECKRNYESAVKYNLDYLTRCITCASKNYIESCILKASTTHKIKPFLKIAKEANSTKRESFSSYSCRELIKSGILVCCQSLDSTTLEQMQITFTVNPVTGCFVGLENNRRSNGSRKTSYISFSTLQAYADSQNPGFHELSADSTNQNSAFTIKARFLLDTFMKLI</sequence>
<dbReference type="STRING" id="1537102.L1LB29"/>
<dbReference type="PANTHER" id="PTHR22870:SF408">
    <property type="entry name" value="OS09G0560450 PROTEIN"/>
    <property type="match status" value="1"/>
</dbReference>
<dbReference type="Pfam" id="PF13540">
    <property type="entry name" value="RCC1_2"/>
    <property type="match status" value="1"/>
</dbReference>
<organism evidence="5 6">
    <name type="scientific">Theileria equi strain WA</name>
    <dbReference type="NCBI Taxonomy" id="1537102"/>
    <lineage>
        <taxon>Eukaryota</taxon>
        <taxon>Sar</taxon>
        <taxon>Alveolata</taxon>
        <taxon>Apicomplexa</taxon>
        <taxon>Aconoidasida</taxon>
        <taxon>Piroplasmida</taxon>
        <taxon>Theileriidae</taxon>
        <taxon>Theileria</taxon>
    </lineage>
</organism>
<evidence type="ECO:0000256" key="2">
    <source>
        <dbReference type="PROSITE-ProRule" id="PRU00235"/>
    </source>
</evidence>
<dbReference type="InterPro" id="IPR058923">
    <property type="entry name" value="RCC1-like_dom"/>
</dbReference>
<feature type="repeat" description="RCC1" evidence="2">
    <location>
        <begin position="397"/>
        <end position="478"/>
    </location>
</feature>
<dbReference type="EMBL" id="ACOU01000004">
    <property type="protein sequence ID" value="EKX72652.1"/>
    <property type="molecule type" value="Genomic_DNA"/>
</dbReference>
<feature type="repeat" description="RCC1" evidence="2">
    <location>
        <begin position="592"/>
        <end position="643"/>
    </location>
</feature>
<dbReference type="Proteomes" id="UP000031512">
    <property type="component" value="Unassembled WGS sequence"/>
</dbReference>
<evidence type="ECO:0000256" key="3">
    <source>
        <dbReference type="SAM" id="Coils"/>
    </source>
</evidence>
<evidence type="ECO:0000313" key="5">
    <source>
        <dbReference type="EMBL" id="EKX72652.1"/>
    </source>
</evidence>
<keyword evidence="6" id="KW-1185">Reference proteome</keyword>
<dbReference type="VEuPathDB" id="PiroplasmaDB:BEWA_012110"/>
<evidence type="ECO:0000256" key="1">
    <source>
        <dbReference type="ARBA" id="ARBA00022737"/>
    </source>
</evidence>
<feature type="domain" description="RCC1-like" evidence="4">
    <location>
        <begin position="56"/>
        <end position="427"/>
    </location>
</feature>
<dbReference type="Gene3D" id="2.130.10.30">
    <property type="entry name" value="Regulator of chromosome condensation 1/beta-lactamase-inhibitor protein II"/>
    <property type="match status" value="4"/>
</dbReference>
<proteinExistence type="predicted"/>
<feature type="repeat" description="RCC1" evidence="2">
    <location>
        <begin position="185"/>
        <end position="238"/>
    </location>
</feature>
<dbReference type="Pfam" id="PF00415">
    <property type="entry name" value="RCC1"/>
    <property type="match status" value="4"/>
</dbReference>
<dbReference type="SUPFAM" id="SSF50985">
    <property type="entry name" value="RCC1/BLIP-II"/>
    <property type="match status" value="2"/>
</dbReference>
<feature type="repeat" description="RCC1" evidence="2">
    <location>
        <begin position="115"/>
        <end position="184"/>
    </location>
</feature>
<feature type="repeat" description="RCC1" evidence="2">
    <location>
        <begin position="694"/>
        <end position="746"/>
    </location>
</feature>
<comment type="caution">
    <text evidence="5">The sequence shown here is derived from an EMBL/GenBank/DDBJ whole genome shotgun (WGS) entry which is preliminary data.</text>
</comment>
<dbReference type="PROSITE" id="PS00626">
    <property type="entry name" value="RCC1_2"/>
    <property type="match status" value="3"/>
</dbReference>
<evidence type="ECO:0000313" key="6">
    <source>
        <dbReference type="Proteomes" id="UP000031512"/>
    </source>
</evidence>
<dbReference type="eggNOG" id="KOG1426">
    <property type="taxonomic scope" value="Eukaryota"/>
</dbReference>
<feature type="repeat" description="RCC1" evidence="2">
    <location>
        <begin position="54"/>
        <end position="106"/>
    </location>
</feature>
<dbReference type="OrthoDB" id="8068875at2759"/>
<dbReference type="PRINTS" id="PR00633">
    <property type="entry name" value="RCCNDNSATION"/>
</dbReference>
<dbReference type="PANTHER" id="PTHR22870">
    <property type="entry name" value="REGULATOR OF CHROMOSOME CONDENSATION"/>
    <property type="match status" value="1"/>
</dbReference>
<dbReference type="InterPro" id="IPR051210">
    <property type="entry name" value="Ub_ligase/GEF_domain"/>
</dbReference>
<dbReference type="RefSeq" id="XP_004832104.1">
    <property type="nucleotide sequence ID" value="XM_004832047.1"/>
</dbReference>
<gene>
    <name evidence="5" type="ORF">BEWA_012110</name>
</gene>
<dbReference type="PROSITE" id="PS50012">
    <property type="entry name" value="RCC1_3"/>
    <property type="match status" value="12"/>
</dbReference>
<dbReference type="InterPro" id="IPR009091">
    <property type="entry name" value="RCC1/BLIP-II"/>
</dbReference>
<accession>L1LB29</accession>
<feature type="repeat" description="RCC1" evidence="2">
    <location>
        <begin position="479"/>
        <end position="531"/>
    </location>
</feature>
<dbReference type="KEGG" id="beq:BEWA_012110"/>
<dbReference type="Pfam" id="PF25390">
    <property type="entry name" value="WD40_RLD"/>
    <property type="match status" value="1"/>
</dbReference>
<feature type="repeat" description="RCC1" evidence="2">
    <location>
        <begin position="291"/>
        <end position="343"/>
    </location>
</feature>
<protein>
    <submittedName>
        <fullName evidence="5">Regulator of chromosome condensation RCC1 domain containing protein</fullName>
    </submittedName>
</protein>